<dbReference type="EMBL" id="LATX01002185">
    <property type="protein sequence ID" value="KTB33209.1"/>
    <property type="molecule type" value="Genomic_DNA"/>
</dbReference>
<organism evidence="1 2">
    <name type="scientific">Moniliophthora roreri</name>
    <name type="common">Frosty pod rot fungus</name>
    <name type="synonym">Monilia roreri</name>
    <dbReference type="NCBI Taxonomy" id="221103"/>
    <lineage>
        <taxon>Eukaryota</taxon>
        <taxon>Fungi</taxon>
        <taxon>Dikarya</taxon>
        <taxon>Basidiomycota</taxon>
        <taxon>Agaricomycotina</taxon>
        <taxon>Agaricomycetes</taxon>
        <taxon>Agaricomycetidae</taxon>
        <taxon>Agaricales</taxon>
        <taxon>Marasmiineae</taxon>
        <taxon>Marasmiaceae</taxon>
        <taxon>Moniliophthora</taxon>
    </lineage>
</organism>
<name>A0A0W0FA94_MONRR</name>
<evidence type="ECO:0000313" key="2">
    <source>
        <dbReference type="Proteomes" id="UP000054988"/>
    </source>
</evidence>
<proteinExistence type="predicted"/>
<accession>A0A0W0FA94</accession>
<reference evidence="1 2" key="1">
    <citation type="submission" date="2015-12" db="EMBL/GenBank/DDBJ databases">
        <title>Draft genome sequence of Moniliophthora roreri, the causal agent of frosty pod rot of cacao.</title>
        <authorList>
            <person name="Aime M.C."/>
            <person name="Diaz-Valderrama J.R."/>
            <person name="Kijpornyongpan T."/>
            <person name="Phillips-Mora W."/>
        </authorList>
    </citation>
    <scope>NUCLEOTIDE SEQUENCE [LARGE SCALE GENOMIC DNA]</scope>
    <source>
        <strain evidence="1 2">MCA 2952</strain>
    </source>
</reference>
<sequence length="160" mass="17646">MSTTGTATTFEFKGVIRFHTKSKRGCLTCRKRRIKTNLQELLSAKFRMCTEAQERGSSGAAATAAAGNGALQTPHGTDTNTHGHDLFQNNASLHYRNLHFFLLRPCNRHHIPQHPASAIVAEPTPPARYIILHGPSPRSPIPRIPNPTGYIVHPLIGKLR</sequence>
<dbReference type="AlphaFoldDB" id="A0A0W0FA94"/>
<protein>
    <submittedName>
        <fullName evidence="1">Uncharacterized protein</fullName>
    </submittedName>
</protein>
<gene>
    <name evidence="1" type="ORF">WG66_14202</name>
</gene>
<dbReference type="Proteomes" id="UP000054988">
    <property type="component" value="Unassembled WGS sequence"/>
</dbReference>
<evidence type="ECO:0000313" key="1">
    <source>
        <dbReference type="EMBL" id="KTB33209.1"/>
    </source>
</evidence>
<comment type="caution">
    <text evidence="1">The sequence shown here is derived from an EMBL/GenBank/DDBJ whole genome shotgun (WGS) entry which is preliminary data.</text>
</comment>